<dbReference type="RefSeq" id="WP_378254010.1">
    <property type="nucleotide sequence ID" value="NZ_JBHSJV010000001.1"/>
</dbReference>
<gene>
    <name evidence="2" type="ORF">ACFSTE_22080</name>
</gene>
<evidence type="ECO:0000313" key="2">
    <source>
        <dbReference type="EMBL" id="MFD2593543.1"/>
    </source>
</evidence>
<feature type="domain" description="Tail specific protease" evidence="1">
    <location>
        <begin position="234"/>
        <end position="441"/>
    </location>
</feature>
<dbReference type="PANTHER" id="PTHR32060">
    <property type="entry name" value="TAIL-SPECIFIC PROTEASE"/>
    <property type="match status" value="1"/>
</dbReference>
<name>A0ABW5NH17_9FLAO</name>
<dbReference type="InterPro" id="IPR029045">
    <property type="entry name" value="ClpP/crotonase-like_dom_sf"/>
</dbReference>
<dbReference type="Pfam" id="PF03572">
    <property type="entry name" value="Peptidase_S41"/>
    <property type="match status" value="1"/>
</dbReference>
<dbReference type="InterPro" id="IPR005151">
    <property type="entry name" value="Tail-specific_protease"/>
</dbReference>
<dbReference type="Gene3D" id="3.30.750.44">
    <property type="match status" value="1"/>
</dbReference>
<dbReference type="Proteomes" id="UP001597459">
    <property type="component" value="Unassembled WGS sequence"/>
</dbReference>
<evidence type="ECO:0000313" key="3">
    <source>
        <dbReference type="Proteomes" id="UP001597459"/>
    </source>
</evidence>
<dbReference type="EMBL" id="JBHULX010000048">
    <property type="protein sequence ID" value="MFD2593543.1"/>
    <property type="molecule type" value="Genomic_DNA"/>
</dbReference>
<protein>
    <submittedName>
        <fullName evidence="2">S41 family peptidase</fullName>
    </submittedName>
</protein>
<proteinExistence type="predicted"/>
<evidence type="ECO:0000259" key="1">
    <source>
        <dbReference type="Pfam" id="PF03572"/>
    </source>
</evidence>
<sequence length="466" mass="53365">MRGVIIILISMFWWGKLFAQITFQNTISKTEKIYGVSKFWNEVNYNFVYFDKVDEKAWESMYKSLLMEVQNTKTDYEYYRLLQKFCATLKDGHTNIWLPKGIRNHILNGEFGDYKFSLKNINGKAIITQINSDKKEEIPVGTEIIEVNGLPTSEYIRAFVKPYIATSTKHILENQSVAELLKAPEETLFKLNLKKPNKEKIFLELLVKKATDTKMYPPKKAKSLLDFKWLKGEIAYVSLNSFGDPKIDSLFIAQLPEIKKAKKLIVDIRNNGGGNTNIGMEILKYLTNDNELQNVQSLSRLHVPTFKAWGLAYNLKAKDTLQGSEENRKLIRQAYLTTKGSYYHRFPYYTTENKIDMSSRVVIPTAILIGNNTGSSAEDFLISSDNQQHMIKIGEPTYGSTGQPMLFNLPGGGVARICTKKDTYPDGREFVGYGVQPDILVKKTYEDYIFDKDPVLERAVEYLNKG</sequence>
<dbReference type="SUPFAM" id="SSF52096">
    <property type="entry name" value="ClpP/crotonase"/>
    <property type="match status" value="1"/>
</dbReference>
<reference evidence="3" key="1">
    <citation type="journal article" date="2019" name="Int. J. Syst. Evol. Microbiol.">
        <title>The Global Catalogue of Microorganisms (GCM) 10K type strain sequencing project: providing services to taxonomists for standard genome sequencing and annotation.</title>
        <authorList>
            <consortium name="The Broad Institute Genomics Platform"/>
            <consortium name="The Broad Institute Genome Sequencing Center for Infectious Disease"/>
            <person name="Wu L."/>
            <person name="Ma J."/>
        </authorList>
    </citation>
    <scope>NUCLEOTIDE SEQUENCE [LARGE SCALE GENOMIC DNA]</scope>
    <source>
        <strain evidence="3">KCTC 42423</strain>
    </source>
</reference>
<accession>A0ABW5NH17</accession>
<dbReference type="PANTHER" id="PTHR32060:SF30">
    <property type="entry name" value="CARBOXY-TERMINAL PROCESSING PROTEASE CTPA"/>
    <property type="match status" value="1"/>
</dbReference>
<keyword evidence="3" id="KW-1185">Reference proteome</keyword>
<dbReference type="Gene3D" id="3.90.226.10">
    <property type="entry name" value="2-enoyl-CoA Hydratase, Chain A, domain 1"/>
    <property type="match status" value="1"/>
</dbReference>
<comment type="caution">
    <text evidence="2">The sequence shown here is derived from an EMBL/GenBank/DDBJ whole genome shotgun (WGS) entry which is preliminary data.</text>
</comment>
<organism evidence="2 3">
    <name type="scientific">Aquimarina hainanensis</name>
    <dbReference type="NCBI Taxonomy" id="1578017"/>
    <lineage>
        <taxon>Bacteria</taxon>
        <taxon>Pseudomonadati</taxon>
        <taxon>Bacteroidota</taxon>
        <taxon>Flavobacteriia</taxon>
        <taxon>Flavobacteriales</taxon>
        <taxon>Flavobacteriaceae</taxon>
        <taxon>Aquimarina</taxon>
    </lineage>
</organism>